<dbReference type="PROSITE" id="PS50887">
    <property type="entry name" value="GGDEF"/>
    <property type="match status" value="1"/>
</dbReference>
<dbReference type="Pfam" id="PF00990">
    <property type="entry name" value="GGDEF"/>
    <property type="match status" value="1"/>
</dbReference>
<dbReference type="Gene3D" id="3.30.450.20">
    <property type="entry name" value="PAS domain"/>
    <property type="match status" value="2"/>
</dbReference>
<dbReference type="InterPro" id="IPR001633">
    <property type="entry name" value="EAL_dom"/>
</dbReference>
<dbReference type="Pfam" id="PF00563">
    <property type="entry name" value="EAL"/>
    <property type="match status" value="1"/>
</dbReference>
<dbReference type="CDD" id="cd01948">
    <property type="entry name" value="EAL"/>
    <property type="match status" value="1"/>
</dbReference>
<dbReference type="Proteomes" id="UP001081071">
    <property type="component" value="Unassembled WGS sequence"/>
</dbReference>
<sequence length="841" mass="89741">MSGWLWVVILNGITAAAYLGIVLFIVRGLLRTRQLRTNRLAVATAAIFLTCAAHHLIHAVHLLSGFDSHAFHLRAGSDSSMLDAMRESMGGGVDVAVTASTAIAGVVYLGMRRLYGPLLGSPAMFDDASEARYRQLAANLPHTSVFVVDPDLRFVLVEGADLVAEGYNPRRMEGQLLRDTVSPEAYARLEPHYRSALAGDESSFYTVSPKTGAIFQVRTSALRDSSGRIIGVMVLSADVTAEREATAELEEARAFRDAVLTASPDITTVTAVDTGRVTWASRSLRSLLEGPSVDGSIDDLRAPWSGLGGSDDATAGEDRLDGVVEEDVDVVRAADLEAASLPEGESISIRYRVRASDGTVRWLSRRTTPFRHGPPGAVAEVLSVVREVTDVVEAELALEQAALQDPLTGLPNRMLLLDRIGSAIERGASTGAAAAVLFCDLDGFKRVNDTGGHAAGDAVLVEVARRLRSVLRADDSIARVGGDEFVLVIEALPAERRFGKQAGGGLAERVAERIRTVLAAPIVHRGRQYVVSASVGMVLVRKGASAQEVLRDADSAMYRAKQLGKDRIELLDDALRANALERAYVEQTLRSALDSGRSGAATLSVAYQPVYDLESRQLASFEALARLRDDDGAEITPDRFIPVAEDTGLISELGERVLDDALRALAQWRFANPPTSVSNAPVTIAVNFSARQAQHVDMSAAVGAALARHDMAPVDLVLELTESVLLESGSSMLRQLGELRASGVGIAIDDFGTGFASLRYLATLPVSAVKIDRSFTATMTSDSTSSSIVRAIINLARDLNLGCVVEGIETLDQLDALPSSVQGQGYLLGRPAKIPADSWGS</sequence>
<feature type="domain" description="GGDEF" evidence="5">
    <location>
        <begin position="432"/>
        <end position="573"/>
    </location>
</feature>
<feature type="transmembrane region" description="Helical" evidence="1">
    <location>
        <begin position="38"/>
        <end position="57"/>
    </location>
</feature>
<dbReference type="InterPro" id="IPR029787">
    <property type="entry name" value="Nucleotide_cyclase"/>
</dbReference>
<dbReference type="RefSeq" id="WP_269605667.1">
    <property type="nucleotide sequence ID" value="NZ_JAPWIJ010000006.1"/>
</dbReference>
<evidence type="ECO:0000259" key="4">
    <source>
        <dbReference type="PROSITE" id="PS50883"/>
    </source>
</evidence>
<organism evidence="6 7">
    <name type="scientific">Rhodococcus ruber</name>
    <dbReference type="NCBI Taxonomy" id="1830"/>
    <lineage>
        <taxon>Bacteria</taxon>
        <taxon>Bacillati</taxon>
        <taxon>Actinomycetota</taxon>
        <taxon>Actinomycetes</taxon>
        <taxon>Mycobacteriales</taxon>
        <taxon>Nocardiaceae</taxon>
        <taxon>Rhodococcus</taxon>
    </lineage>
</organism>
<dbReference type="SMART" id="SM00052">
    <property type="entry name" value="EAL"/>
    <property type="match status" value="1"/>
</dbReference>
<dbReference type="InterPro" id="IPR035965">
    <property type="entry name" value="PAS-like_dom_sf"/>
</dbReference>
<keyword evidence="1" id="KW-0472">Membrane</keyword>
<dbReference type="InterPro" id="IPR035919">
    <property type="entry name" value="EAL_sf"/>
</dbReference>
<protein>
    <submittedName>
        <fullName evidence="6">EAL domain-containing protein</fullName>
    </submittedName>
</protein>
<keyword evidence="7" id="KW-1185">Reference proteome</keyword>
<accession>A0ABT4MFY8</accession>
<evidence type="ECO:0000259" key="5">
    <source>
        <dbReference type="PROSITE" id="PS50887"/>
    </source>
</evidence>
<dbReference type="PROSITE" id="PS50112">
    <property type="entry name" value="PAS"/>
    <property type="match status" value="1"/>
</dbReference>
<dbReference type="CDD" id="cd01949">
    <property type="entry name" value="GGDEF"/>
    <property type="match status" value="1"/>
</dbReference>
<proteinExistence type="predicted"/>
<gene>
    <name evidence="6" type="ORF">O4220_15385</name>
</gene>
<dbReference type="SMART" id="SM00267">
    <property type="entry name" value="GGDEF"/>
    <property type="match status" value="1"/>
</dbReference>
<dbReference type="Pfam" id="PF08448">
    <property type="entry name" value="PAS_4"/>
    <property type="match status" value="1"/>
</dbReference>
<dbReference type="InterPro" id="IPR043128">
    <property type="entry name" value="Rev_trsase/Diguanyl_cyclase"/>
</dbReference>
<keyword evidence="1" id="KW-0812">Transmembrane</keyword>
<feature type="domain" description="EAL" evidence="4">
    <location>
        <begin position="582"/>
        <end position="841"/>
    </location>
</feature>
<evidence type="ECO:0000313" key="7">
    <source>
        <dbReference type="Proteomes" id="UP001081071"/>
    </source>
</evidence>
<dbReference type="SUPFAM" id="SSF141868">
    <property type="entry name" value="EAL domain-like"/>
    <property type="match status" value="1"/>
</dbReference>
<dbReference type="PANTHER" id="PTHR44757:SF2">
    <property type="entry name" value="BIOFILM ARCHITECTURE MAINTENANCE PROTEIN MBAA"/>
    <property type="match status" value="1"/>
</dbReference>
<dbReference type="InterPro" id="IPR000160">
    <property type="entry name" value="GGDEF_dom"/>
</dbReference>
<dbReference type="EMBL" id="JAPWIJ010000006">
    <property type="protein sequence ID" value="MCZ4519896.1"/>
    <property type="molecule type" value="Genomic_DNA"/>
</dbReference>
<feature type="domain" description="PAC" evidence="3">
    <location>
        <begin position="200"/>
        <end position="251"/>
    </location>
</feature>
<dbReference type="InterPro" id="IPR000014">
    <property type="entry name" value="PAS"/>
</dbReference>
<dbReference type="PROSITE" id="PS50883">
    <property type="entry name" value="EAL"/>
    <property type="match status" value="1"/>
</dbReference>
<dbReference type="Gene3D" id="3.20.20.450">
    <property type="entry name" value="EAL domain"/>
    <property type="match status" value="1"/>
</dbReference>
<reference evidence="6" key="1">
    <citation type="submission" date="2022-12" db="EMBL/GenBank/DDBJ databases">
        <authorList>
            <person name="Krivoruchko A.V."/>
            <person name="Elkin A."/>
        </authorList>
    </citation>
    <scope>NUCLEOTIDE SEQUENCE</scope>
    <source>
        <strain evidence="6">IEGM 1391</strain>
    </source>
</reference>
<dbReference type="NCBIfam" id="TIGR00254">
    <property type="entry name" value="GGDEF"/>
    <property type="match status" value="1"/>
</dbReference>
<dbReference type="Gene3D" id="3.30.70.270">
    <property type="match status" value="1"/>
</dbReference>
<comment type="caution">
    <text evidence="6">The sequence shown here is derived from an EMBL/GenBank/DDBJ whole genome shotgun (WGS) entry which is preliminary data.</text>
</comment>
<feature type="transmembrane region" description="Helical" evidence="1">
    <location>
        <begin position="6"/>
        <end position="26"/>
    </location>
</feature>
<feature type="domain" description="PAC" evidence="3">
    <location>
        <begin position="347"/>
        <end position="400"/>
    </location>
</feature>
<dbReference type="InterPro" id="IPR000700">
    <property type="entry name" value="PAS-assoc_C"/>
</dbReference>
<dbReference type="PANTHER" id="PTHR44757">
    <property type="entry name" value="DIGUANYLATE CYCLASE DGCP"/>
    <property type="match status" value="1"/>
</dbReference>
<dbReference type="SUPFAM" id="SSF55785">
    <property type="entry name" value="PYP-like sensor domain (PAS domain)"/>
    <property type="match status" value="2"/>
</dbReference>
<dbReference type="InterPro" id="IPR052155">
    <property type="entry name" value="Biofilm_reg_signaling"/>
</dbReference>
<keyword evidence="1" id="KW-1133">Transmembrane helix</keyword>
<dbReference type="NCBIfam" id="TIGR00229">
    <property type="entry name" value="sensory_box"/>
    <property type="match status" value="1"/>
</dbReference>
<evidence type="ECO:0000259" key="3">
    <source>
        <dbReference type="PROSITE" id="PS50113"/>
    </source>
</evidence>
<evidence type="ECO:0000259" key="2">
    <source>
        <dbReference type="PROSITE" id="PS50112"/>
    </source>
</evidence>
<feature type="domain" description="PAS" evidence="2">
    <location>
        <begin position="129"/>
        <end position="200"/>
    </location>
</feature>
<dbReference type="InterPro" id="IPR013656">
    <property type="entry name" value="PAS_4"/>
</dbReference>
<name>A0ABT4MFY8_9NOCA</name>
<evidence type="ECO:0000256" key="1">
    <source>
        <dbReference type="SAM" id="Phobius"/>
    </source>
</evidence>
<dbReference type="SUPFAM" id="SSF55073">
    <property type="entry name" value="Nucleotide cyclase"/>
    <property type="match status" value="1"/>
</dbReference>
<dbReference type="PROSITE" id="PS50113">
    <property type="entry name" value="PAC"/>
    <property type="match status" value="2"/>
</dbReference>
<evidence type="ECO:0000313" key="6">
    <source>
        <dbReference type="EMBL" id="MCZ4519896.1"/>
    </source>
</evidence>